<evidence type="ECO:0000313" key="1">
    <source>
        <dbReference type="EMBL" id="DAF87656.1"/>
    </source>
</evidence>
<accession>A0A8S5TZL4</accession>
<name>A0A8S5TZL4_9CAUD</name>
<dbReference type="EMBL" id="BK015965">
    <property type="protein sequence ID" value="DAF87656.1"/>
    <property type="molecule type" value="Genomic_DNA"/>
</dbReference>
<protein>
    <submittedName>
        <fullName evidence="1">Uncharacterized protein</fullName>
    </submittedName>
</protein>
<reference evidence="1" key="1">
    <citation type="journal article" date="2021" name="Proc. Natl. Acad. Sci. U.S.A.">
        <title>A Catalog of Tens of Thousands of Viruses from Human Metagenomes Reveals Hidden Associations with Chronic Diseases.</title>
        <authorList>
            <person name="Tisza M.J."/>
            <person name="Buck C.B."/>
        </authorList>
    </citation>
    <scope>NUCLEOTIDE SEQUENCE</scope>
    <source>
        <strain evidence="1">Ctuvi3</strain>
    </source>
</reference>
<proteinExistence type="predicted"/>
<sequence>MNLTLKENPEGYELMLDNQKLRYVEGYRIVKSSNQSGTAELTLKILVKFIQDDDSEKDIQRFVDDFIKMDSKEVGKLLGKGDEKKLRS</sequence>
<organism evidence="1">
    <name type="scientific">Siphoviridae sp. ctuvi3</name>
    <dbReference type="NCBI Taxonomy" id="2825718"/>
    <lineage>
        <taxon>Viruses</taxon>
        <taxon>Duplodnaviria</taxon>
        <taxon>Heunggongvirae</taxon>
        <taxon>Uroviricota</taxon>
        <taxon>Caudoviricetes</taxon>
    </lineage>
</organism>